<feature type="chain" id="PRO_5004880218" evidence="7">
    <location>
        <begin position="17"/>
        <end position="274"/>
    </location>
</feature>
<keyword evidence="4 6" id="KW-1133">Transmembrane helix</keyword>
<keyword evidence="5 6" id="KW-0472">Membrane</keyword>
<gene>
    <name evidence="8" type="ORF">KUCA_T00001416001</name>
</gene>
<dbReference type="STRING" id="1382522.W6MHI1"/>
<evidence type="ECO:0000256" key="5">
    <source>
        <dbReference type="ARBA" id="ARBA00023136"/>
    </source>
</evidence>
<dbReference type="RefSeq" id="XP_022457458.1">
    <property type="nucleotide sequence ID" value="XM_022603592.1"/>
</dbReference>
<evidence type="ECO:0000256" key="6">
    <source>
        <dbReference type="SAM" id="Phobius"/>
    </source>
</evidence>
<sequence>MVNLFYAWLLLPLCLAINLNDPEFAKYPSIYKLAGKKISVDEIDTPPTHQISTWTFFFQNDTNAQDNALDSQEEAPSPLICPEDAQVCARTVLTKPGTSEPEYVSRFFVIDKSVKPKISRFDEYQSYLSIQFPKVAWGGNFVNVHIQLNCPISYEGEEDDEDERFDVYDELGQGDVYVSWTTLGACPKDYRRKFRVDDSGSWGWFTWIFILMVLIFAGYVIGGAWVNVNRNSGHEFLSELVDSIVEAAAKLPGFLKEIVSRVTGGGDRGGYSAV</sequence>
<dbReference type="OrthoDB" id="29460at2759"/>
<organism evidence="8 9">
    <name type="scientific">Kuraishia capsulata CBS 1993</name>
    <dbReference type="NCBI Taxonomy" id="1382522"/>
    <lineage>
        <taxon>Eukaryota</taxon>
        <taxon>Fungi</taxon>
        <taxon>Dikarya</taxon>
        <taxon>Ascomycota</taxon>
        <taxon>Saccharomycotina</taxon>
        <taxon>Pichiomycetes</taxon>
        <taxon>Pichiales</taxon>
        <taxon>Pichiaceae</taxon>
        <taxon>Kuraishia</taxon>
    </lineage>
</organism>
<dbReference type="EMBL" id="HG793126">
    <property type="protein sequence ID" value="CDK25446.1"/>
    <property type="molecule type" value="Genomic_DNA"/>
</dbReference>
<dbReference type="Proteomes" id="UP000019384">
    <property type="component" value="Unassembled WGS sequence"/>
</dbReference>
<feature type="transmembrane region" description="Helical" evidence="6">
    <location>
        <begin position="202"/>
        <end position="226"/>
    </location>
</feature>
<evidence type="ECO:0000256" key="4">
    <source>
        <dbReference type="ARBA" id="ARBA00022989"/>
    </source>
</evidence>
<evidence type="ECO:0000256" key="3">
    <source>
        <dbReference type="ARBA" id="ARBA00022729"/>
    </source>
</evidence>
<dbReference type="GO" id="GO:0016020">
    <property type="term" value="C:membrane"/>
    <property type="evidence" value="ECO:0007669"/>
    <property type="project" value="UniProtKB-SubCell"/>
</dbReference>
<feature type="signal peptide" evidence="7">
    <location>
        <begin position="1"/>
        <end position="16"/>
    </location>
</feature>
<keyword evidence="3 7" id="KW-0732">Signal</keyword>
<protein>
    <submittedName>
        <fullName evidence="8">Uncharacterized protein</fullName>
    </submittedName>
</protein>
<dbReference type="InterPro" id="IPR018939">
    <property type="entry name" value="Autophagy-rel_prot_27"/>
</dbReference>
<evidence type="ECO:0000256" key="7">
    <source>
        <dbReference type="SAM" id="SignalP"/>
    </source>
</evidence>
<evidence type="ECO:0000256" key="1">
    <source>
        <dbReference type="ARBA" id="ARBA00004167"/>
    </source>
</evidence>
<evidence type="ECO:0000313" key="8">
    <source>
        <dbReference type="EMBL" id="CDK25446.1"/>
    </source>
</evidence>
<keyword evidence="2 6" id="KW-0812">Transmembrane</keyword>
<dbReference type="HOGENOM" id="CLU_047751_0_0_1"/>
<dbReference type="AlphaFoldDB" id="W6MHI1"/>
<evidence type="ECO:0000256" key="2">
    <source>
        <dbReference type="ARBA" id="ARBA00022692"/>
    </source>
</evidence>
<dbReference type="Pfam" id="PF09451">
    <property type="entry name" value="ATG27"/>
    <property type="match status" value="1"/>
</dbReference>
<accession>W6MHI1</accession>
<dbReference type="GeneID" id="34518846"/>
<proteinExistence type="predicted"/>
<reference evidence="8" key="2">
    <citation type="submission" date="2014-02" db="EMBL/GenBank/DDBJ databases">
        <title>Complete DNA sequence of /Kuraishia capsulata/ illustrates novel genomic features among budding yeasts (/Saccharomycotina/).</title>
        <authorList>
            <person name="Morales L."/>
            <person name="Noel B."/>
            <person name="Porcel B."/>
            <person name="Marcet-Houben M."/>
            <person name="Hullo M-F."/>
            <person name="Sacerdot C."/>
            <person name="Tekaia F."/>
            <person name="Leh-Louis V."/>
            <person name="Despons L."/>
            <person name="Khanna V."/>
            <person name="Aury J-M."/>
            <person name="Barbe V."/>
            <person name="Couloux A."/>
            <person name="Labadie K."/>
            <person name="Pelletier E."/>
            <person name="Souciet J-L."/>
            <person name="Boekhout T."/>
            <person name="Gabaldon T."/>
            <person name="Wincker P."/>
            <person name="Dujon B."/>
        </authorList>
    </citation>
    <scope>NUCLEOTIDE SEQUENCE</scope>
    <source>
        <strain evidence="8">CBS 1993</strain>
    </source>
</reference>
<comment type="subcellular location">
    <subcellularLocation>
        <location evidence="1">Membrane</location>
        <topology evidence="1">Single-pass membrane protein</topology>
    </subcellularLocation>
</comment>
<name>W6MHI1_9ASCO</name>
<evidence type="ECO:0000313" key="9">
    <source>
        <dbReference type="Proteomes" id="UP000019384"/>
    </source>
</evidence>
<reference evidence="8" key="1">
    <citation type="submission" date="2013-12" db="EMBL/GenBank/DDBJ databases">
        <authorList>
            <person name="Genoscope - CEA"/>
        </authorList>
    </citation>
    <scope>NUCLEOTIDE SEQUENCE</scope>
    <source>
        <strain evidence="8">CBS 1993</strain>
    </source>
</reference>
<keyword evidence="9" id="KW-1185">Reference proteome</keyword>